<dbReference type="EC" id="2.4.-.-" evidence="2"/>
<dbReference type="Proteomes" id="UP001574169">
    <property type="component" value="Unassembled WGS sequence"/>
</dbReference>
<dbReference type="Gene3D" id="3.40.50.2000">
    <property type="entry name" value="Glycogen Phosphorylase B"/>
    <property type="match status" value="2"/>
</dbReference>
<proteinExistence type="predicted"/>
<dbReference type="RefSeq" id="WP_373406501.1">
    <property type="nucleotide sequence ID" value="NZ_JBCFQL010000008.1"/>
</dbReference>
<dbReference type="SUPFAM" id="SSF53756">
    <property type="entry name" value="UDP-Glycosyltransferase/glycogen phosphorylase"/>
    <property type="match status" value="1"/>
</dbReference>
<dbReference type="PANTHER" id="PTHR45947:SF3">
    <property type="entry name" value="SULFOQUINOVOSYL TRANSFERASE SQD2"/>
    <property type="match status" value="1"/>
</dbReference>
<feature type="domain" description="Glycosyl transferase family 1" evidence="1">
    <location>
        <begin position="202"/>
        <end position="370"/>
    </location>
</feature>
<name>A0ABV4TE13_9FLAO</name>
<gene>
    <name evidence="2" type="ORF">AAGV28_09055</name>
</gene>
<comment type="caution">
    <text evidence="2">The sequence shown here is derived from an EMBL/GenBank/DDBJ whole genome shotgun (WGS) entry which is preliminary data.</text>
</comment>
<reference evidence="2 3" key="1">
    <citation type="submission" date="2024-04" db="EMBL/GenBank/DDBJ databases">
        <title>New Clade of Flavobacterium.</title>
        <authorList>
            <person name="Matos L."/>
            <person name="Proenca D.N."/>
            <person name="Fransisco R.M."/>
            <person name="Chung A.P."/>
            <person name="Maccario L."/>
            <person name="Sorensen S.J."/>
            <person name="Morais P.V."/>
        </authorList>
    </citation>
    <scope>NUCLEOTIDE SEQUENCE [LARGE SCALE GENOMIC DNA]</scope>
    <source>
        <strain evidence="2 3">FZUC8N2.13</strain>
    </source>
</reference>
<dbReference type="Pfam" id="PF00534">
    <property type="entry name" value="Glycos_transf_1"/>
    <property type="match status" value="1"/>
</dbReference>
<evidence type="ECO:0000313" key="3">
    <source>
        <dbReference type="Proteomes" id="UP001574169"/>
    </source>
</evidence>
<dbReference type="EMBL" id="JBCFQL010000008">
    <property type="protein sequence ID" value="MFA9191516.1"/>
    <property type="molecule type" value="Genomic_DNA"/>
</dbReference>
<dbReference type="PANTHER" id="PTHR45947">
    <property type="entry name" value="SULFOQUINOVOSYL TRANSFERASE SQD2"/>
    <property type="match status" value="1"/>
</dbReference>
<protein>
    <submittedName>
        <fullName evidence="2">Glycosyltransferase family 4 protein</fullName>
        <ecNumber evidence="2">2.4.-.-</ecNumber>
    </submittedName>
</protein>
<sequence length="397" mass="46263">MKKNNLNIAIVVSHPIQHFCPQYISLSKIPNANVKVFFASMLGYKRYFDANFGNEIVWNNLRIEEFKHVFLNGDQVLPSDKNLEAPTLENELETFQPDAIITYGYFQKFQRACHKWANSKAIPLVYITDAENRQHRKRYKNLAKFFALRWYFKKIDYFFTVGNANEDYYKLYGVNSKSFIRMHYPIDIEVYTKVYDEKELHRKTIREKFGIPQDMFVISVVGKLVEWKNQSHLIDLLQNLERKAKKAHVIILGTGTTLEELKFEAAKLKSNVVHFAGFVDPIDLPKYYAASDLYLHPARIEPHSLAISEAIFMGLPVVLSDRCGSYGENDDVQEGKNGYVYEFANIEEMSIKVIKLIEDKALHKTFSNYSVKISRDFQKRAHGECLTDLIKRIKKNK</sequence>
<keyword evidence="2" id="KW-0808">Transferase</keyword>
<dbReference type="GO" id="GO:0016757">
    <property type="term" value="F:glycosyltransferase activity"/>
    <property type="evidence" value="ECO:0007669"/>
    <property type="project" value="UniProtKB-KW"/>
</dbReference>
<evidence type="ECO:0000259" key="1">
    <source>
        <dbReference type="Pfam" id="PF00534"/>
    </source>
</evidence>
<dbReference type="CDD" id="cd03801">
    <property type="entry name" value="GT4_PimA-like"/>
    <property type="match status" value="1"/>
</dbReference>
<organism evidence="2 3">
    <name type="scientific">Flavobacterium zubiriense</name>
    <dbReference type="NCBI Taxonomy" id="3138075"/>
    <lineage>
        <taxon>Bacteria</taxon>
        <taxon>Pseudomonadati</taxon>
        <taxon>Bacteroidota</taxon>
        <taxon>Flavobacteriia</taxon>
        <taxon>Flavobacteriales</taxon>
        <taxon>Flavobacteriaceae</taxon>
        <taxon>Flavobacterium</taxon>
    </lineage>
</organism>
<dbReference type="InterPro" id="IPR001296">
    <property type="entry name" value="Glyco_trans_1"/>
</dbReference>
<keyword evidence="2" id="KW-0328">Glycosyltransferase</keyword>
<accession>A0ABV4TE13</accession>
<keyword evidence="3" id="KW-1185">Reference proteome</keyword>
<evidence type="ECO:0000313" key="2">
    <source>
        <dbReference type="EMBL" id="MFA9191516.1"/>
    </source>
</evidence>
<dbReference type="InterPro" id="IPR050194">
    <property type="entry name" value="Glycosyltransferase_grp1"/>
</dbReference>